<evidence type="ECO:0008006" key="4">
    <source>
        <dbReference type="Google" id="ProtNLM"/>
    </source>
</evidence>
<sequence>MIKKISLPVIAAAAVLGLTGVAGAAGTTGVASAPRPAASSPADNLNPGPYHRALNPLVGTWKAVKTNYLLGTGGKPVVSRDITVKVNWISKTGGRFLQEKTDGTLAGKRYYRLGILGFSTIDRRYEWTTFDSVTPTAMTYRGAPVTAVTSVLSIPGEFTDPGVLGPDYLGKTIPMRTVVTLSGKPTFDLYFTPPGQPERLVDRVVYTRRLK</sequence>
<keyword evidence="1" id="KW-0732">Signal</keyword>
<gene>
    <name evidence="2" type="ORF">GCM10023196_002430</name>
</gene>
<evidence type="ECO:0000313" key="2">
    <source>
        <dbReference type="EMBL" id="GAA4620034.1"/>
    </source>
</evidence>
<reference evidence="3" key="1">
    <citation type="journal article" date="2019" name="Int. J. Syst. Evol. Microbiol.">
        <title>The Global Catalogue of Microorganisms (GCM) 10K type strain sequencing project: providing services to taxonomists for standard genome sequencing and annotation.</title>
        <authorList>
            <consortium name="The Broad Institute Genomics Platform"/>
            <consortium name="The Broad Institute Genome Sequencing Center for Infectious Disease"/>
            <person name="Wu L."/>
            <person name="Ma J."/>
        </authorList>
    </citation>
    <scope>NUCLEOTIDE SEQUENCE [LARGE SCALE GENOMIC DNA]</scope>
    <source>
        <strain evidence="3">JCM 17939</strain>
    </source>
</reference>
<organism evidence="2 3">
    <name type="scientific">Actinoallomurus vinaceus</name>
    <dbReference type="NCBI Taxonomy" id="1080074"/>
    <lineage>
        <taxon>Bacteria</taxon>
        <taxon>Bacillati</taxon>
        <taxon>Actinomycetota</taxon>
        <taxon>Actinomycetes</taxon>
        <taxon>Streptosporangiales</taxon>
        <taxon>Thermomonosporaceae</taxon>
        <taxon>Actinoallomurus</taxon>
    </lineage>
</organism>
<proteinExistence type="predicted"/>
<dbReference type="InterPro" id="IPR011473">
    <property type="entry name" value="DUF1579"/>
</dbReference>
<dbReference type="EMBL" id="BAABHK010000001">
    <property type="protein sequence ID" value="GAA4620034.1"/>
    <property type="molecule type" value="Genomic_DNA"/>
</dbReference>
<comment type="caution">
    <text evidence="2">The sequence shown here is derived from an EMBL/GenBank/DDBJ whole genome shotgun (WGS) entry which is preliminary data.</text>
</comment>
<dbReference type="Pfam" id="PF07617">
    <property type="entry name" value="DUF1579"/>
    <property type="match status" value="1"/>
</dbReference>
<name>A0ABP8U2P4_9ACTN</name>
<evidence type="ECO:0000256" key="1">
    <source>
        <dbReference type="SAM" id="SignalP"/>
    </source>
</evidence>
<protein>
    <recommendedName>
        <fullName evidence="4">DUF1579 domain-containing protein</fullName>
    </recommendedName>
</protein>
<feature type="signal peptide" evidence="1">
    <location>
        <begin position="1"/>
        <end position="24"/>
    </location>
</feature>
<evidence type="ECO:0000313" key="3">
    <source>
        <dbReference type="Proteomes" id="UP001501442"/>
    </source>
</evidence>
<accession>A0ABP8U2P4</accession>
<feature type="chain" id="PRO_5046579532" description="DUF1579 domain-containing protein" evidence="1">
    <location>
        <begin position="25"/>
        <end position="211"/>
    </location>
</feature>
<dbReference type="RefSeq" id="WP_345428431.1">
    <property type="nucleotide sequence ID" value="NZ_BAABHK010000001.1"/>
</dbReference>
<dbReference type="Proteomes" id="UP001501442">
    <property type="component" value="Unassembled WGS sequence"/>
</dbReference>
<keyword evidence="3" id="KW-1185">Reference proteome</keyword>